<evidence type="ECO:0000259" key="14">
    <source>
        <dbReference type="PROSITE" id="PS50885"/>
    </source>
</evidence>
<dbReference type="Gene3D" id="3.30.565.10">
    <property type="entry name" value="Histidine kinase-like ATPase, C-terminal domain"/>
    <property type="match status" value="1"/>
</dbReference>
<dbReference type="SMART" id="SM00387">
    <property type="entry name" value="HATPase_c"/>
    <property type="match status" value="1"/>
</dbReference>
<evidence type="ECO:0000256" key="11">
    <source>
        <dbReference type="ARBA" id="ARBA00023136"/>
    </source>
</evidence>
<dbReference type="SMART" id="SM00388">
    <property type="entry name" value="HisKA"/>
    <property type="match status" value="1"/>
</dbReference>
<dbReference type="GO" id="GO:0005886">
    <property type="term" value="C:plasma membrane"/>
    <property type="evidence" value="ECO:0007669"/>
    <property type="project" value="UniProtKB-SubCell"/>
</dbReference>
<keyword evidence="10" id="KW-0902">Two-component regulatory system</keyword>
<dbReference type="InterPro" id="IPR004358">
    <property type="entry name" value="Sig_transdc_His_kin-like_C"/>
</dbReference>
<dbReference type="Pfam" id="PF00512">
    <property type="entry name" value="HisKA"/>
    <property type="match status" value="1"/>
</dbReference>
<evidence type="ECO:0000256" key="3">
    <source>
        <dbReference type="ARBA" id="ARBA00012438"/>
    </source>
</evidence>
<dbReference type="PRINTS" id="PR00344">
    <property type="entry name" value="BCTRLSENSOR"/>
</dbReference>
<dbReference type="SMART" id="SM00304">
    <property type="entry name" value="HAMP"/>
    <property type="match status" value="1"/>
</dbReference>
<feature type="transmembrane region" description="Helical" evidence="12">
    <location>
        <begin position="173"/>
        <end position="194"/>
    </location>
</feature>
<evidence type="ECO:0000256" key="7">
    <source>
        <dbReference type="ARBA" id="ARBA00022741"/>
    </source>
</evidence>
<sequence>MSSRRVRFGLKWKVALLLALLLIAVVVVLSTLVLAGIREDQRVRLEQSFAHEEEAANLRVHQELLTNPHMQPDEFMENVGQRLAVDLGTESGMPVTLYMLDGTFVGTSLPFQPKMDVEDALAYTAQGRSAYITEGDQLIYLAPIRYMDKLIGTIQFHASLAEQHAFYDRIQNLFIVTGLSVLAAGFLIGFLYVWRQVHIISRLNQAAQRIGEGVYLSEPTVKRKDELGELAQGIYEMSENISSSVSQLTEEKQKLLDAIDRLQELEQQQKQFIGNISHELKTPLTSILAYADLLEMYRDDPFLLEEARGQISKEAQRLFQLVEKALQLSSMDIYEFETHAEQVELPPILQEAAARLEAKAEQSHITIQSFLTDGRVWADPENLMHMVLNLLDNGIKYNNPGGSVTLSNEVKHDEHGHDRMVIKVSDTGIGIPEDARERIFDPFYTVSSDRSRVHGGTGLGLSLVRNLAEKQQGSVKLVESGPGGSTFLISLPMNRPQSSEVISAEEGSDLG</sequence>
<dbReference type="InterPro" id="IPR003594">
    <property type="entry name" value="HATPase_dom"/>
</dbReference>
<keyword evidence="11 12" id="KW-0472">Membrane</keyword>
<keyword evidence="9" id="KW-0067">ATP-binding</keyword>
<dbReference type="InterPro" id="IPR005467">
    <property type="entry name" value="His_kinase_dom"/>
</dbReference>
<comment type="caution">
    <text evidence="15">The sequence shown here is derived from an EMBL/GenBank/DDBJ whole genome shotgun (WGS) entry which is preliminary data.</text>
</comment>
<evidence type="ECO:0000313" key="16">
    <source>
        <dbReference type="Proteomes" id="UP000036932"/>
    </source>
</evidence>
<comment type="subcellular location">
    <subcellularLocation>
        <location evidence="2">Cell membrane</location>
        <topology evidence="2">Multi-pass membrane protein</topology>
    </subcellularLocation>
</comment>
<gene>
    <name evidence="15" type="ORF">AM231_14240</name>
</gene>
<keyword evidence="12" id="KW-0812">Transmembrane</keyword>
<dbReference type="OrthoDB" id="9786919at2"/>
<dbReference type="PATRIC" id="fig|1705565.3.peg.4887"/>
<dbReference type="InterPro" id="IPR003661">
    <property type="entry name" value="HisK_dim/P_dom"/>
</dbReference>
<dbReference type="PROSITE" id="PS50885">
    <property type="entry name" value="HAMP"/>
    <property type="match status" value="1"/>
</dbReference>
<dbReference type="Gene3D" id="1.10.287.130">
    <property type="match status" value="1"/>
</dbReference>
<accession>A0A0M1P816</accession>
<evidence type="ECO:0000256" key="9">
    <source>
        <dbReference type="ARBA" id="ARBA00022840"/>
    </source>
</evidence>
<dbReference type="Proteomes" id="UP000036932">
    <property type="component" value="Unassembled WGS sequence"/>
</dbReference>
<keyword evidence="5" id="KW-0597">Phosphoprotein</keyword>
<dbReference type="EC" id="2.7.13.3" evidence="3"/>
<dbReference type="PANTHER" id="PTHR43711:SF1">
    <property type="entry name" value="HISTIDINE KINASE 1"/>
    <property type="match status" value="1"/>
</dbReference>
<evidence type="ECO:0000256" key="2">
    <source>
        <dbReference type="ARBA" id="ARBA00004651"/>
    </source>
</evidence>
<keyword evidence="6" id="KW-0808">Transferase</keyword>
<dbReference type="RefSeq" id="WP_054403126.1">
    <property type="nucleotide sequence ID" value="NZ_LIUT01000001.1"/>
</dbReference>
<dbReference type="AlphaFoldDB" id="A0A0M1P816"/>
<dbReference type="SUPFAM" id="SSF55874">
    <property type="entry name" value="ATPase domain of HSP90 chaperone/DNA topoisomerase II/histidine kinase"/>
    <property type="match status" value="1"/>
</dbReference>
<dbReference type="SUPFAM" id="SSF47384">
    <property type="entry name" value="Homodimeric domain of signal transducing histidine kinase"/>
    <property type="match status" value="1"/>
</dbReference>
<dbReference type="GO" id="GO:0005524">
    <property type="term" value="F:ATP binding"/>
    <property type="evidence" value="ECO:0007669"/>
    <property type="project" value="UniProtKB-KW"/>
</dbReference>
<evidence type="ECO:0000256" key="10">
    <source>
        <dbReference type="ARBA" id="ARBA00023012"/>
    </source>
</evidence>
<protein>
    <recommendedName>
        <fullName evidence="3">histidine kinase</fullName>
        <ecNumber evidence="3">2.7.13.3</ecNumber>
    </recommendedName>
</protein>
<organism evidence="15 16">
    <name type="scientific">Paenibacillus solani</name>
    <dbReference type="NCBI Taxonomy" id="1705565"/>
    <lineage>
        <taxon>Bacteria</taxon>
        <taxon>Bacillati</taxon>
        <taxon>Bacillota</taxon>
        <taxon>Bacilli</taxon>
        <taxon>Bacillales</taxon>
        <taxon>Paenibacillaceae</taxon>
        <taxon>Paenibacillus</taxon>
    </lineage>
</organism>
<keyword evidence="7" id="KW-0547">Nucleotide-binding</keyword>
<dbReference type="Gene3D" id="6.10.340.10">
    <property type="match status" value="1"/>
</dbReference>
<evidence type="ECO:0000256" key="5">
    <source>
        <dbReference type="ARBA" id="ARBA00022553"/>
    </source>
</evidence>
<dbReference type="InterPro" id="IPR036890">
    <property type="entry name" value="HATPase_C_sf"/>
</dbReference>
<dbReference type="PROSITE" id="PS50109">
    <property type="entry name" value="HIS_KIN"/>
    <property type="match status" value="1"/>
</dbReference>
<evidence type="ECO:0000256" key="8">
    <source>
        <dbReference type="ARBA" id="ARBA00022777"/>
    </source>
</evidence>
<reference evidence="16" key="1">
    <citation type="submission" date="2015-08" db="EMBL/GenBank/DDBJ databases">
        <title>Genome sequencing project for genomic taxonomy and phylogenomics of Bacillus-like bacteria.</title>
        <authorList>
            <person name="Liu B."/>
            <person name="Wang J."/>
            <person name="Zhu Y."/>
            <person name="Liu G."/>
            <person name="Chen Q."/>
            <person name="Chen Z."/>
            <person name="Lan J."/>
            <person name="Che J."/>
            <person name="Ge C."/>
            <person name="Shi H."/>
            <person name="Pan Z."/>
            <person name="Liu X."/>
        </authorList>
    </citation>
    <scope>NUCLEOTIDE SEQUENCE [LARGE SCALE GENOMIC DNA]</scope>
    <source>
        <strain evidence="16">FJAT-22460</strain>
    </source>
</reference>
<comment type="catalytic activity">
    <reaction evidence="1">
        <text>ATP + protein L-histidine = ADP + protein N-phospho-L-histidine.</text>
        <dbReference type="EC" id="2.7.13.3"/>
    </reaction>
</comment>
<evidence type="ECO:0000256" key="6">
    <source>
        <dbReference type="ARBA" id="ARBA00022679"/>
    </source>
</evidence>
<dbReference type="InterPro" id="IPR050736">
    <property type="entry name" value="Sensor_HK_Regulatory"/>
</dbReference>
<keyword evidence="12" id="KW-1133">Transmembrane helix</keyword>
<keyword evidence="4" id="KW-1003">Cell membrane</keyword>
<evidence type="ECO:0000259" key="13">
    <source>
        <dbReference type="PROSITE" id="PS50109"/>
    </source>
</evidence>
<feature type="domain" description="Histidine kinase" evidence="13">
    <location>
        <begin position="275"/>
        <end position="495"/>
    </location>
</feature>
<feature type="domain" description="HAMP" evidence="14">
    <location>
        <begin position="194"/>
        <end position="246"/>
    </location>
</feature>
<dbReference type="EMBL" id="LIUT01000001">
    <property type="protein sequence ID" value="KOR90179.1"/>
    <property type="molecule type" value="Genomic_DNA"/>
</dbReference>
<dbReference type="GO" id="GO:0000155">
    <property type="term" value="F:phosphorelay sensor kinase activity"/>
    <property type="evidence" value="ECO:0007669"/>
    <property type="project" value="InterPro"/>
</dbReference>
<dbReference type="InterPro" id="IPR036097">
    <property type="entry name" value="HisK_dim/P_sf"/>
</dbReference>
<dbReference type="InterPro" id="IPR003660">
    <property type="entry name" value="HAMP_dom"/>
</dbReference>
<evidence type="ECO:0000256" key="12">
    <source>
        <dbReference type="SAM" id="Phobius"/>
    </source>
</evidence>
<dbReference type="CDD" id="cd00075">
    <property type="entry name" value="HATPase"/>
    <property type="match status" value="1"/>
</dbReference>
<keyword evidence="16" id="KW-1185">Reference proteome</keyword>
<evidence type="ECO:0000256" key="1">
    <source>
        <dbReference type="ARBA" id="ARBA00000085"/>
    </source>
</evidence>
<dbReference type="CDD" id="cd06225">
    <property type="entry name" value="HAMP"/>
    <property type="match status" value="1"/>
</dbReference>
<proteinExistence type="predicted"/>
<dbReference type="PANTHER" id="PTHR43711">
    <property type="entry name" value="TWO-COMPONENT HISTIDINE KINASE"/>
    <property type="match status" value="1"/>
</dbReference>
<dbReference type="CDD" id="cd00082">
    <property type="entry name" value="HisKA"/>
    <property type="match status" value="1"/>
</dbReference>
<dbReference type="Pfam" id="PF02518">
    <property type="entry name" value="HATPase_c"/>
    <property type="match status" value="1"/>
</dbReference>
<evidence type="ECO:0000256" key="4">
    <source>
        <dbReference type="ARBA" id="ARBA00022475"/>
    </source>
</evidence>
<keyword evidence="8 15" id="KW-0418">Kinase</keyword>
<dbReference type="FunFam" id="3.30.565.10:FF:000006">
    <property type="entry name" value="Sensor histidine kinase WalK"/>
    <property type="match status" value="1"/>
</dbReference>
<name>A0A0M1P816_9BACL</name>
<dbReference type="Pfam" id="PF00672">
    <property type="entry name" value="HAMP"/>
    <property type="match status" value="1"/>
</dbReference>
<evidence type="ECO:0000313" key="15">
    <source>
        <dbReference type="EMBL" id="KOR90179.1"/>
    </source>
</evidence>
<dbReference type="FunFam" id="1.10.287.130:FF:000001">
    <property type="entry name" value="Two-component sensor histidine kinase"/>
    <property type="match status" value="1"/>
</dbReference>